<evidence type="ECO:0000256" key="5">
    <source>
        <dbReference type="HAMAP-Rule" id="MF_01320"/>
    </source>
</evidence>
<dbReference type="PIRSF" id="PIRSF002158">
    <property type="entry name" value="Ribosomal_L2"/>
    <property type="match status" value="1"/>
</dbReference>
<dbReference type="PANTHER" id="PTHR13691:SF5">
    <property type="entry name" value="LARGE RIBOSOMAL SUBUNIT PROTEIN UL2M"/>
    <property type="match status" value="1"/>
</dbReference>
<accession>A0A1G2PKX2</accession>
<dbReference type="InterPro" id="IPR022671">
    <property type="entry name" value="Ribosomal_uL2_CS"/>
</dbReference>
<keyword evidence="3 5" id="KW-0687">Ribonucleoprotein</keyword>
<feature type="domain" description="Large ribosomal subunit protein uL2 RNA-binding" evidence="8">
    <location>
        <begin position="40"/>
        <end position="116"/>
    </location>
</feature>
<evidence type="ECO:0000313" key="9">
    <source>
        <dbReference type="EMBL" id="OHA48923.1"/>
    </source>
</evidence>
<comment type="function">
    <text evidence="5">One of the primary rRNA binding proteins. Required for association of the 30S and 50S subunits to form the 70S ribosome, for tRNA binding and peptide bond formation. It has been suggested to have peptidyltransferase activity; this is somewhat controversial. Makes several contacts with the 16S rRNA in the 70S ribosome.</text>
</comment>
<organism evidence="9 10">
    <name type="scientific">Candidatus Terrybacteria bacterium RIFCSPHIGHO2_01_FULL_48_17</name>
    <dbReference type="NCBI Taxonomy" id="1802362"/>
    <lineage>
        <taxon>Bacteria</taxon>
        <taxon>Candidatus Terryibacteriota</taxon>
    </lineage>
</organism>
<dbReference type="NCBIfam" id="TIGR01171">
    <property type="entry name" value="rplB_bact"/>
    <property type="match status" value="1"/>
</dbReference>
<keyword evidence="2 5" id="KW-0689">Ribosomal protein</keyword>
<evidence type="ECO:0000256" key="3">
    <source>
        <dbReference type="ARBA" id="ARBA00023274"/>
    </source>
</evidence>
<evidence type="ECO:0000256" key="2">
    <source>
        <dbReference type="ARBA" id="ARBA00022980"/>
    </source>
</evidence>
<dbReference type="GO" id="GO:0003735">
    <property type="term" value="F:structural constituent of ribosome"/>
    <property type="evidence" value="ECO:0007669"/>
    <property type="project" value="InterPro"/>
</dbReference>
<keyword evidence="5" id="KW-0694">RNA-binding</keyword>
<dbReference type="InterPro" id="IPR008991">
    <property type="entry name" value="Translation_prot_SH3-like_sf"/>
</dbReference>
<evidence type="ECO:0000256" key="4">
    <source>
        <dbReference type="ARBA" id="ARBA00035242"/>
    </source>
</evidence>
<protein>
    <recommendedName>
        <fullName evidence="4 5">Large ribosomal subunit protein uL2</fullName>
    </recommendedName>
</protein>
<dbReference type="Pfam" id="PF00181">
    <property type="entry name" value="Ribosomal_L2_N"/>
    <property type="match status" value="1"/>
</dbReference>
<evidence type="ECO:0000259" key="7">
    <source>
        <dbReference type="SMART" id="SM01382"/>
    </source>
</evidence>
<dbReference type="EMBL" id="MHSS01000002">
    <property type="protein sequence ID" value="OHA48923.1"/>
    <property type="molecule type" value="Genomic_DNA"/>
</dbReference>
<dbReference type="InterPro" id="IPR005880">
    <property type="entry name" value="Ribosomal_uL2_bac/org-type"/>
</dbReference>
<evidence type="ECO:0000313" key="10">
    <source>
        <dbReference type="Proteomes" id="UP000177629"/>
    </source>
</evidence>
<reference evidence="9 10" key="1">
    <citation type="journal article" date="2016" name="Nat. Commun.">
        <title>Thousands of microbial genomes shed light on interconnected biogeochemical processes in an aquifer system.</title>
        <authorList>
            <person name="Anantharaman K."/>
            <person name="Brown C.T."/>
            <person name="Hug L.A."/>
            <person name="Sharon I."/>
            <person name="Castelle C.J."/>
            <person name="Probst A.J."/>
            <person name="Thomas B.C."/>
            <person name="Singh A."/>
            <person name="Wilkins M.J."/>
            <person name="Karaoz U."/>
            <person name="Brodie E.L."/>
            <person name="Williams K.H."/>
            <person name="Hubbard S.S."/>
            <person name="Banfield J.F."/>
        </authorList>
    </citation>
    <scope>NUCLEOTIDE SEQUENCE [LARGE SCALE GENOMIC DNA]</scope>
</reference>
<feature type="region of interest" description="Disordered" evidence="6">
    <location>
        <begin position="27"/>
        <end position="48"/>
    </location>
</feature>
<dbReference type="Proteomes" id="UP000177629">
    <property type="component" value="Unassembled WGS sequence"/>
</dbReference>
<dbReference type="GO" id="GO:0015934">
    <property type="term" value="C:large ribosomal subunit"/>
    <property type="evidence" value="ECO:0007669"/>
    <property type="project" value="InterPro"/>
</dbReference>
<dbReference type="InterPro" id="IPR012340">
    <property type="entry name" value="NA-bd_OB-fold"/>
</dbReference>
<dbReference type="Gene3D" id="2.30.30.30">
    <property type="match status" value="1"/>
</dbReference>
<feature type="compositionally biased region" description="Basic residues" evidence="6">
    <location>
        <begin position="207"/>
        <end position="218"/>
    </location>
</feature>
<dbReference type="PANTHER" id="PTHR13691">
    <property type="entry name" value="RIBOSOMAL PROTEIN L2"/>
    <property type="match status" value="1"/>
</dbReference>
<dbReference type="SMART" id="SM01382">
    <property type="entry name" value="Ribosomal_L2_C"/>
    <property type="match status" value="1"/>
</dbReference>
<feature type="domain" description="Large ribosomal subunit protein uL2 C-terminal" evidence="7">
    <location>
        <begin position="122"/>
        <end position="251"/>
    </location>
</feature>
<dbReference type="InterPro" id="IPR022669">
    <property type="entry name" value="Ribosomal_uL2_C"/>
</dbReference>
<sequence length="276" mass="30465">MKIYKPTSPGRRGMSIVDFSHIAKKDPEKRLSSGKKRSGGRNFQGRITSRFRGGGARRIFRKIDFGQSKRDVPGTVRSIEYDPNRSAFVALVSFRDGDWRYILAPHGLRSGDEVYIGERAPIRVGSRMLLKNIPPGTQVHNIALVVQGPGKLVRSAGAAAIVLSHEGRYTQCTMPSREIRLFPTEAFASVGSVSNAEWSSTTIGKAGRSRLRGRRPHVRGSAMNPVDHPHGGGEGRAPIGLKHPKTPWGKPALGVKTRKRYKPSNAFIVQRRTKKK</sequence>
<keyword evidence="5" id="KW-0699">rRNA-binding</keyword>
<dbReference type="FunFam" id="4.10.950.10:FF:000001">
    <property type="entry name" value="50S ribosomal protein L2"/>
    <property type="match status" value="1"/>
</dbReference>
<proteinExistence type="inferred from homology"/>
<dbReference type="SMART" id="SM01383">
    <property type="entry name" value="Ribosomal_L2"/>
    <property type="match status" value="1"/>
</dbReference>
<comment type="similarity">
    <text evidence="1 5">Belongs to the universal ribosomal protein uL2 family.</text>
</comment>
<name>A0A1G2PKX2_9BACT</name>
<dbReference type="HAMAP" id="MF_01320_B">
    <property type="entry name" value="Ribosomal_uL2_B"/>
    <property type="match status" value="1"/>
</dbReference>
<evidence type="ECO:0000256" key="6">
    <source>
        <dbReference type="SAM" id="MobiDB-lite"/>
    </source>
</evidence>
<dbReference type="InterPro" id="IPR002171">
    <property type="entry name" value="Ribosomal_uL2"/>
</dbReference>
<dbReference type="InterPro" id="IPR022666">
    <property type="entry name" value="Ribosomal_uL2_RNA-bd_dom"/>
</dbReference>
<dbReference type="InterPro" id="IPR014722">
    <property type="entry name" value="Rib_uL2_dom2"/>
</dbReference>
<evidence type="ECO:0000259" key="8">
    <source>
        <dbReference type="SMART" id="SM01383"/>
    </source>
</evidence>
<comment type="subunit">
    <text evidence="5">Part of the 50S ribosomal subunit. Forms a bridge to the 30S subunit in the 70S ribosome.</text>
</comment>
<dbReference type="InterPro" id="IPR014726">
    <property type="entry name" value="Ribosomal_uL2_dom3"/>
</dbReference>
<dbReference type="Pfam" id="PF03947">
    <property type="entry name" value="Ribosomal_L2_C"/>
    <property type="match status" value="1"/>
</dbReference>
<gene>
    <name evidence="5" type="primary">rplB</name>
    <name evidence="9" type="ORF">A2806_04500</name>
</gene>
<dbReference type="SUPFAM" id="SSF50249">
    <property type="entry name" value="Nucleic acid-binding proteins"/>
    <property type="match status" value="1"/>
</dbReference>
<dbReference type="GO" id="GO:0002181">
    <property type="term" value="P:cytoplasmic translation"/>
    <property type="evidence" value="ECO:0007669"/>
    <property type="project" value="TreeGrafter"/>
</dbReference>
<dbReference type="AlphaFoldDB" id="A0A1G2PKX2"/>
<dbReference type="STRING" id="1802362.A2806_04500"/>
<dbReference type="Gene3D" id="2.40.50.140">
    <property type="entry name" value="Nucleic acid-binding proteins"/>
    <property type="match status" value="1"/>
</dbReference>
<feature type="region of interest" description="Disordered" evidence="6">
    <location>
        <begin position="204"/>
        <end position="265"/>
    </location>
</feature>
<dbReference type="SUPFAM" id="SSF50104">
    <property type="entry name" value="Translation proteins SH3-like domain"/>
    <property type="match status" value="1"/>
</dbReference>
<dbReference type="Gene3D" id="4.10.950.10">
    <property type="entry name" value="Ribosomal protein L2, domain 3"/>
    <property type="match status" value="1"/>
</dbReference>
<comment type="caution">
    <text evidence="9">The sequence shown here is derived from an EMBL/GenBank/DDBJ whole genome shotgun (WGS) entry which is preliminary data.</text>
</comment>
<dbReference type="PROSITE" id="PS00467">
    <property type="entry name" value="RIBOSOMAL_L2"/>
    <property type="match status" value="1"/>
</dbReference>
<evidence type="ECO:0000256" key="1">
    <source>
        <dbReference type="ARBA" id="ARBA00005636"/>
    </source>
</evidence>
<dbReference type="GO" id="GO:0019843">
    <property type="term" value="F:rRNA binding"/>
    <property type="evidence" value="ECO:0007669"/>
    <property type="project" value="UniProtKB-UniRule"/>
</dbReference>
<dbReference type="GO" id="GO:0016740">
    <property type="term" value="F:transferase activity"/>
    <property type="evidence" value="ECO:0007669"/>
    <property type="project" value="InterPro"/>
</dbReference>